<evidence type="ECO:0000313" key="2">
    <source>
        <dbReference type="EMBL" id="ROO30723.1"/>
    </source>
</evidence>
<dbReference type="CDD" id="cd03443">
    <property type="entry name" value="PaaI_thioesterase"/>
    <property type="match status" value="1"/>
</dbReference>
<dbReference type="InterPro" id="IPR049449">
    <property type="entry name" value="TesB_ACOT8-like_N"/>
</dbReference>
<dbReference type="Proteomes" id="UP000285310">
    <property type="component" value="Unassembled WGS sequence"/>
</dbReference>
<reference evidence="2 3" key="1">
    <citation type="submission" date="2013-10" db="EMBL/GenBank/DDBJ databases">
        <title>Salinisphaera japonica YTM-1 Genome Sequencing.</title>
        <authorList>
            <person name="Lai Q."/>
            <person name="Li C."/>
            <person name="Shao Z."/>
        </authorList>
    </citation>
    <scope>NUCLEOTIDE SEQUENCE [LARGE SCALE GENOMIC DNA]</scope>
    <source>
        <strain evidence="2 3">YTM-1</strain>
    </source>
</reference>
<feature type="domain" description="Acyl-CoA thioesterase-like N-terminal HotDog" evidence="1">
    <location>
        <begin position="60"/>
        <end position="134"/>
    </location>
</feature>
<dbReference type="OrthoDB" id="9813158at2"/>
<proteinExistence type="predicted"/>
<dbReference type="RefSeq" id="WP_123657405.1">
    <property type="nucleotide sequence ID" value="NZ_AYKG01000010.1"/>
</dbReference>
<dbReference type="SUPFAM" id="SSF54637">
    <property type="entry name" value="Thioesterase/thiol ester dehydrase-isomerase"/>
    <property type="match status" value="1"/>
</dbReference>
<name>A0A423PYX7_9GAMM</name>
<protein>
    <submittedName>
        <fullName evidence="2">Thioesterase</fullName>
    </submittedName>
</protein>
<dbReference type="AlphaFoldDB" id="A0A423PYX7"/>
<organism evidence="2 3">
    <name type="scientific">Salinisphaera japonica YTM-1</name>
    <dbReference type="NCBI Taxonomy" id="1209778"/>
    <lineage>
        <taxon>Bacteria</taxon>
        <taxon>Pseudomonadati</taxon>
        <taxon>Pseudomonadota</taxon>
        <taxon>Gammaproteobacteria</taxon>
        <taxon>Salinisphaerales</taxon>
        <taxon>Salinisphaeraceae</taxon>
        <taxon>Salinisphaera</taxon>
    </lineage>
</organism>
<dbReference type="InterPro" id="IPR029069">
    <property type="entry name" value="HotDog_dom_sf"/>
</dbReference>
<dbReference type="Pfam" id="PF13622">
    <property type="entry name" value="4HBT_3"/>
    <property type="match status" value="1"/>
</dbReference>
<evidence type="ECO:0000313" key="3">
    <source>
        <dbReference type="Proteomes" id="UP000285310"/>
    </source>
</evidence>
<evidence type="ECO:0000259" key="1">
    <source>
        <dbReference type="Pfam" id="PF13622"/>
    </source>
</evidence>
<accession>A0A423PYX7</accession>
<dbReference type="Gene3D" id="3.10.129.10">
    <property type="entry name" value="Hotdog Thioesterase"/>
    <property type="match status" value="1"/>
</dbReference>
<dbReference type="EMBL" id="AYKG01000010">
    <property type="protein sequence ID" value="ROO30723.1"/>
    <property type="molecule type" value="Genomic_DNA"/>
</dbReference>
<keyword evidence="3" id="KW-1185">Reference proteome</keyword>
<dbReference type="InParanoid" id="A0A423PYX7"/>
<sequence>MSTRANALTAALAGADYPALVQAVPYATYLGLAVELAEDGSRRYVMDFRDDLIGNASLPALHGGTVASLLSLAMQFEALIDMPAPRLPDPVDVTIDYWRSAGPVRCTATARLIRSGRHVAQAQAVCYQEHVDRPIAFGRSAFVLRNV</sequence>
<gene>
    <name evidence="2" type="ORF">SAJA_04285</name>
</gene>
<comment type="caution">
    <text evidence="2">The sequence shown here is derived from an EMBL/GenBank/DDBJ whole genome shotgun (WGS) entry which is preliminary data.</text>
</comment>